<sequence length="241" mass="26188">MILALKRQLKHSPHPAARYLVARLKRLRSWQLPSWRPLHGMLYRLVILASGLLSDLARGLWWTPLFRSQVTGPAQALYLYGGMPQLLGPLQLRLGRDCRLSGHTTFSGRSAAQTAQLWLGDNIDVGWQCSIAVGNRVVLEDNVRLASRCTLLGYPGHPMDPRRRALGEGEDPHQVGEIVLKKDVWLATGVTVLAGVTIGAGTVVAAGSVVTRDLPAGVLAGGVPARVIKPLQDTEVDHEQA</sequence>
<reference evidence="4 5" key="1">
    <citation type="submission" date="2016-11" db="EMBL/GenBank/DDBJ databases">
        <authorList>
            <person name="Jaros S."/>
            <person name="Januszkiewicz K."/>
            <person name="Wedrychowicz H."/>
        </authorList>
    </citation>
    <scope>NUCLEOTIDE SEQUENCE [LARGE SCALE GENOMIC DNA]</scope>
    <source>
        <strain evidence="4 5">DSM 16917</strain>
    </source>
</reference>
<evidence type="ECO:0000256" key="2">
    <source>
        <dbReference type="ARBA" id="ARBA00022737"/>
    </source>
</evidence>
<dbReference type="InterPro" id="IPR001451">
    <property type="entry name" value="Hexapep"/>
</dbReference>
<dbReference type="SUPFAM" id="SSF51161">
    <property type="entry name" value="Trimeric LpxA-like enzymes"/>
    <property type="match status" value="1"/>
</dbReference>
<dbReference type="AlphaFoldDB" id="A0A1M5RRU9"/>
<dbReference type="Gene3D" id="2.160.10.10">
    <property type="entry name" value="Hexapeptide repeat proteins"/>
    <property type="match status" value="1"/>
</dbReference>
<dbReference type="PANTHER" id="PTHR23416:SF78">
    <property type="entry name" value="LIPOPOLYSACCHARIDE BIOSYNTHESIS O-ACETYL TRANSFERASE WBBJ-RELATED"/>
    <property type="match status" value="1"/>
</dbReference>
<dbReference type="InterPro" id="IPR011004">
    <property type="entry name" value="Trimer_LpxA-like_sf"/>
</dbReference>
<evidence type="ECO:0000256" key="3">
    <source>
        <dbReference type="ARBA" id="ARBA00023315"/>
    </source>
</evidence>
<evidence type="ECO:0000256" key="1">
    <source>
        <dbReference type="ARBA" id="ARBA00022679"/>
    </source>
</evidence>
<dbReference type="EMBL" id="FQXG01000002">
    <property type="protein sequence ID" value="SHH28997.1"/>
    <property type="molecule type" value="Genomic_DNA"/>
</dbReference>
<keyword evidence="3" id="KW-0012">Acyltransferase</keyword>
<protein>
    <submittedName>
        <fullName evidence="4">Transferase hexapeptide (Six repeat-containing protein)</fullName>
    </submittedName>
</protein>
<dbReference type="OrthoDB" id="9815592at2"/>
<dbReference type="Proteomes" id="UP000184268">
    <property type="component" value="Unassembled WGS sequence"/>
</dbReference>
<proteinExistence type="predicted"/>
<keyword evidence="5" id="KW-1185">Reference proteome</keyword>
<keyword evidence="2" id="KW-0677">Repeat</keyword>
<keyword evidence="1 4" id="KW-0808">Transferase</keyword>
<dbReference type="InterPro" id="IPR018357">
    <property type="entry name" value="Hexapep_transf_CS"/>
</dbReference>
<dbReference type="PANTHER" id="PTHR23416">
    <property type="entry name" value="SIALIC ACID SYNTHASE-RELATED"/>
    <property type="match status" value="1"/>
</dbReference>
<dbReference type="PROSITE" id="PS00101">
    <property type="entry name" value="HEXAPEP_TRANSFERASES"/>
    <property type="match status" value="1"/>
</dbReference>
<dbReference type="InterPro" id="IPR051159">
    <property type="entry name" value="Hexapeptide_acetyltransf"/>
</dbReference>
<accession>A0A1M5RRU9</accession>
<gene>
    <name evidence="4" type="ORF">SAMN02745129_1726</name>
</gene>
<evidence type="ECO:0000313" key="4">
    <source>
        <dbReference type="EMBL" id="SHH28997.1"/>
    </source>
</evidence>
<dbReference type="CDD" id="cd04647">
    <property type="entry name" value="LbH_MAT_like"/>
    <property type="match status" value="1"/>
</dbReference>
<evidence type="ECO:0000313" key="5">
    <source>
        <dbReference type="Proteomes" id="UP000184268"/>
    </source>
</evidence>
<dbReference type="STRING" id="299255.SAMN02745129_1726"/>
<name>A0A1M5RRU9_9GAMM</name>
<dbReference type="RefSeq" id="WP_067659054.1">
    <property type="nucleotide sequence ID" value="NZ_FQXG01000002.1"/>
</dbReference>
<organism evidence="4 5">
    <name type="scientific">Ferrimonas marina</name>
    <dbReference type="NCBI Taxonomy" id="299255"/>
    <lineage>
        <taxon>Bacteria</taxon>
        <taxon>Pseudomonadati</taxon>
        <taxon>Pseudomonadota</taxon>
        <taxon>Gammaproteobacteria</taxon>
        <taxon>Alteromonadales</taxon>
        <taxon>Ferrimonadaceae</taxon>
        <taxon>Ferrimonas</taxon>
    </lineage>
</organism>
<dbReference type="Pfam" id="PF00132">
    <property type="entry name" value="Hexapep"/>
    <property type="match status" value="1"/>
</dbReference>
<dbReference type="GO" id="GO:0016746">
    <property type="term" value="F:acyltransferase activity"/>
    <property type="evidence" value="ECO:0007669"/>
    <property type="project" value="UniProtKB-KW"/>
</dbReference>